<evidence type="ECO:0000313" key="2">
    <source>
        <dbReference type="Proteomes" id="UP000827976"/>
    </source>
</evidence>
<sequence length="420" mass="46207">MVVIKHLSITLLLFFFFIFIFIFCQSLATNHDEGCREKYEEKAKVSGEVLVVNVDEFGAEGDGKDDTKAFEKAWKMVCKSLDEAVLVVPNKKYLVKPIVFSGPCFSSIQVMIEGTIEAPSSVSDWDGKNLRHWIVFDGVNDLVVKGGGTIDGNGANWWKNSCKVDKTLPCTDAPTAMTFSSCEDLIVQNLKFRDSQKMHLSFEDCRKVRASHLNINAPKTSPNTDGIHITRTTYMDITNSQIKTGDDCISIVTGSQNIRISNIICGPGHGISIGSLGANNSEGHVANVMVNNAKITDTSNGVRIKTWQGGHGYVKNILFENIAVNNVQNPIIIDQYYCDSDTPCQIQKSAVKVSNVKYKNIRGNSASEVAVRIECSTSVPCRHITFDEIHLVGQDGEDTNGLCQNVMWSEIGNVYPTCAS</sequence>
<keyword evidence="1" id="KW-0378">Hydrolase</keyword>
<keyword evidence="1" id="KW-0326">Glycosidase</keyword>
<reference evidence="2" key="1">
    <citation type="journal article" date="2022" name="Nat. Commun.">
        <title>Chromosome evolution and the genetic basis of agronomically important traits in greater yam.</title>
        <authorList>
            <person name="Bredeson J.V."/>
            <person name="Lyons J.B."/>
            <person name="Oniyinde I.O."/>
            <person name="Okereke N.R."/>
            <person name="Kolade O."/>
            <person name="Nnabue I."/>
            <person name="Nwadili C.O."/>
            <person name="Hribova E."/>
            <person name="Parker M."/>
            <person name="Nwogha J."/>
            <person name="Shu S."/>
            <person name="Carlson J."/>
            <person name="Kariba R."/>
            <person name="Muthemba S."/>
            <person name="Knop K."/>
            <person name="Barton G.J."/>
            <person name="Sherwood A.V."/>
            <person name="Lopez-Montes A."/>
            <person name="Asiedu R."/>
            <person name="Jamnadass R."/>
            <person name="Muchugi A."/>
            <person name="Goodstein D."/>
            <person name="Egesi C.N."/>
            <person name="Featherston J."/>
            <person name="Asfaw A."/>
            <person name="Simpson G.G."/>
            <person name="Dolezel J."/>
            <person name="Hendre P.S."/>
            <person name="Van Deynze A."/>
            <person name="Kumar P.L."/>
            <person name="Obidiegwu J.E."/>
            <person name="Bhattacharjee R."/>
            <person name="Rokhsar D.S."/>
        </authorList>
    </citation>
    <scope>NUCLEOTIDE SEQUENCE [LARGE SCALE GENOMIC DNA]</scope>
    <source>
        <strain evidence="2">cv. TDa95/00328</strain>
    </source>
</reference>
<dbReference type="Proteomes" id="UP000827976">
    <property type="component" value="Chromosome 13"/>
</dbReference>
<evidence type="ECO:0000313" key="1">
    <source>
        <dbReference type="EMBL" id="KAH7665592.1"/>
    </source>
</evidence>
<organism evidence="1 2">
    <name type="scientific">Dioscorea alata</name>
    <name type="common">Purple yam</name>
    <dbReference type="NCBI Taxonomy" id="55571"/>
    <lineage>
        <taxon>Eukaryota</taxon>
        <taxon>Viridiplantae</taxon>
        <taxon>Streptophyta</taxon>
        <taxon>Embryophyta</taxon>
        <taxon>Tracheophyta</taxon>
        <taxon>Spermatophyta</taxon>
        <taxon>Magnoliopsida</taxon>
        <taxon>Liliopsida</taxon>
        <taxon>Dioscoreales</taxon>
        <taxon>Dioscoreaceae</taxon>
        <taxon>Dioscorea</taxon>
    </lineage>
</organism>
<proteinExistence type="predicted"/>
<name>A0ACB7UXJ3_DIOAL</name>
<keyword evidence="2" id="KW-1185">Reference proteome</keyword>
<gene>
    <name evidence="1" type="ORF">IHE45_13G044000</name>
</gene>
<accession>A0ACB7UXJ3</accession>
<comment type="caution">
    <text evidence="1">The sequence shown here is derived from an EMBL/GenBank/DDBJ whole genome shotgun (WGS) entry which is preliminary data.</text>
</comment>
<dbReference type="EC" id="3.2.1.15" evidence="1"/>
<dbReference type="EMBL" id="CM037023">
    <property type="protein sequence ID" value="KAH7665592.1"/>
    <property type="molecule type" value="Genomic_DNA"/>
</dbReference>
<protein>
    <submittedName>
        <fullName evidence="1">Polygalacturonase protein</fullName>
        <ecNumber evidence="1">3.2.1.15</ecNumber>
    </submittedName>
</protein>